<dbReference type="OrthoDB" id="305399at2157"/>
<sequence length="45" mass="5224">MAQRTRADDRGSATELELYLPAGVSPSFDGSWFDRLWARLFDYRV</sequence>
<evidence type="ECO:0000313" key="1">
    <source>
        <dbReference type="EMBL" id="SFR34249.1"/>
    </source>
</evidence>
<dbReference type="EMBL" id="FOYT01000001">
    <property type="protein sequence ID" value="SFR34249.1"/>
    <property type="molecule type" value="Genomic_DNA"/>
</dbReference>
<organism evidence="1 2">
    <name type="scientific">Halogeometricum rufum</name>
    <dbReference type="NCBI Taxonomy" id="553469"/>
    <lineage>
        <taxon>Archaea</taxon>
        <taxon>Methanobacteriati</taxon>
        <taxon>Methanobacteriota</taxon>
        <taxon>Stenosarchaea group</taxon>
        <taxon>Halobacteria</taxon>
        <taxon>Halobacteriales</taxon>
        <taxon>Haloferacaceae</taxon>
        <taxon>Halogeometricum</taxon>
    </lineage>
</organism>
<gene>
    <name evidence="1" type="ORF">SAMN04487947_0133</name>
</gene>
<name>A0A1I6FWD4_9EURY</name>
<protein>
    <submittedName>
        <fullName evidence="1">Uncharacterized protein</fullName>
    </submittedName>
</protein>
<dbReference type="STRING" id="553469.SAMN04487947_0133"/>
<proteinExistence type="predicted"/>
<evidence type="ECO:0000313" key="2">
    <source>
        <dbReference type="Proteomes" id="UP000198531"/>
    </source>
</evidence>
<dbReference type="RefSeq" id="WP_177232495.1">
    <property type="nucleotide sequence ID" value="NZ_FOYT01000001.1"/>
</dbReference>
<reference evidence="2" key="1">
    <citation type="submission" date="2016-10" db="EMBL/GenBank/DDBJ databases">
        <authorList>
            <person name="Varghese N."/>
            <person name="Submissions S."/>
        </authorList>
    </citation>
    <scope>NUCLEOTIDE SEQUENCE [LARGE SCALE GENOMIC DNA]</scope>
    <source>
        <strain evidence="2">CGMCC 1.7736</strain>
    </source>
</reference>
<dbReference type="Proteomes" id="UP000198531">
    <property type="component" value="Unassembled WGS sequence"/>
</dbReference>
<accession>A0A1I6FWD4</accession>
<keyword evidence="2" id="KW-1185">Reference proteome</keyword>
<dbReference type="AlphaFoldDB" id="A0A1I6FWD4"/>